<dbReference type="Proteomes" id="UP000646827">
    <property type="component" value="Unassembled WGS sequence"/>
</dbReference>
<sequence>MKSSLITLFGAALATSIPMMASAAGDVFYGLNYGIDKDNCPTLDKMKKDFELIQKYTNRVRTFSLHVCNQADLALQATQELGMDLHLGMWLDRQDTFNLEIQALKDLLAKYDFSNVNSIIAGSEVLYREDADANTLTNWIKEVKQVAEPKGIEVTNAETYNEVSPEVFNVVDFVSMNAFPFWEGTTIEQGINTLADHYETIKAKAGNKRVMISETGWPSGSSEGDTLGPNIDIAQATIENENTYLGEVLCWSRNNNVDVLYFSAFEEPYKPGVEGHFGIMDQDGNLKEGINVNPSC</sequence>
<evidence type="ECO:0000256" key="4">
    <source>
        <dbReference type="ARBA" id="ARBA00008773"/>
    </source>
</evidence>
<feature type="signal peptide" evidence="20">
    <location>
        <begin position="1"/>
        <end position="23"/>
    </location>
</feature>
<evidence type="ECO:0000256" key="12">
    <source>
        <dbReference type="ARBA" id="ARBA00023180"/>
    </source>
</evidence>
<comment type="subcellular location">
    <subcellularLocation>
        <location evidence="3">Cell membrane</location>
        <topology evidence="3">Single-pass type II membrane protein</topology>
    </subcellularLocation>
    <subcellularLocation>
        <location evidence="2">Secreted</location>
        <location evidence="2">Cell wall</location>
    </subcellularLocation>
</comment>
<evidence type="ECO:0000256" key="9">
    <source>
        <dbReference type="ARBA" id="ARBA00022729"/>
    </source>
</evidence>
<evidence type="ECO:0000313" key="22">
    <source>
        <dbReference type="Proteomes" id="UP000646827"/>
    </source>
</evidence>
<name>A0A8H7SAJ1_9FUNG</name>
<dbReference type="GO" id="GO:0042973">
    <property type="term" value="F:glucan endo-1,3-beta-D-glucosidase activity"/>
    <property type="evidence" value="ECO:0007669"/>
    <property type="project" value="UniProtKB-EC"/>
</dbReference>
<evidence type="ECO:0000256" key="10">
    <source>
        <dbReference type="ARBA" id="ARBA00022801"/>
    </source>
</evidence>
<evidence type="ECO:0000256" key="19">
    <source>
        <dbReference type="RuleBase" id="RU004335"/>
    </source>
</evidence>
<evidence type="ECO:0000313" key="21">
    <source>
        <dbReference type="EMBL" id="KAG2226739.1"/>
    </source>
</evidence>
<dbReference type="EC" id="3.2.1.39" evidence="5"/>
<evidence type="ECO:0000256" key="14">
    <source>
        <dbReference type="ARBA" id="ARBA00023316"/>
    </source>
</evidence>
<evidence type="ECO:0000256" key="1">
    <source>
        <dbReference type="ARBA" id="ARBA00000382"/>
    </source>
</evidence>
<keyword evidence="13" id="KW-0119">Carbohydrate metabolism</keyword>
<evidence type="ECO:0000256" key="3">
    <source>
        <dbReference type="ARBA" id="ARBA00004401"/>
    </source>
</evidence>
<feature type="chain" id="PRO_5034766087" description="glucan endo-1,3-beta-D-glucosidase" evidence="20">
    <location>
        <begin position="24"/>
        <end position="296"/>
    </location>
</feature>
<dbReference type="GO" id="GO:0009986">
    <property type="term" value="C:cell surface"/>
    <property type="evidence" value="ECO:0007669"/>
    <property type="project" value="TreeGrafter"/>
</dbReference>
<evidence type="ECO:0000256" key="7">
    <source>
        <dbReference type="ARBA" id="ARBA00022512"/>
    </source>
</evidence>
<keyword evidence="10" id="KW-0378">Hydrolase</keyword>
<comment type="catalytic activity">
    <reaction evidence="1">
        <text>Hydrolysis of (1-&gt;3)-beta-D-glucosidic linkages in (1-&gt;3)-beta-D-glucans.</text>
        <dbReference type="EC" id="3.2.1.39"/>
    </reaction>
</comment>
<dbReference type="GO" id="GO:0005576">
    <property type="term" value="C:extracellular region"/>
    <property type="evidence" value="ECO:0007669"/>
    <property type="project" value="TreeGrafter"/>
</dbReference>
<dbReference type="GO" id="GO:0071555">
    <property type="term" value="P:cell wall organization"/>
    <property type="evidence" value="ECO:0007669"/>
    <property type="project" value="UniProtKB-KW"/>
</dbReference>
<gene>
    <name evidence="21" type="ORF">INT45_001086</name>
</gene>
<evidence type="ECO:0000256" key="5">
    <source>
        <dbReference type="ARBA" id="ARBA00012780"/>
    </source>
</evidence>
<evidence type="ECO:0000256" key="18">
    <source>
        <dbReference type="ARBA" id="ARBA00043078"/>
    </source>
</evidence>
<comment type="caution">
    <text evidence="21">The sequence shown here is derived from an EMBL/GenBank/DDBJ whole genome shotgun (WGS) entry which is preliminary data.</text>
</comment>
<evidence type="ECO:0000256" key="8">
    <source>
        <dbReference type="ARBA" id="ARBA00022525"/>
    </source>
</evidence>
<keyword evidence="22" id="KW-1185">Reference proteome</keyword>
<dbReference type="InterPro" id="IPR050732">
    <property type="entry name" value="Beta-glucan_modifiers"/>
</dbReference>
<keyword evidence="7" id="KW-0134">Cell wall</keyword>
<keyword evidence="14" id="KW-0961">Cell wall biogenesis/degradation</keyword>
<dbReference type="GO" id="GO:0000272">
    <property type="term" value="P:polysaccharide catabolic process"/>
    <property type="evidence" value="ECO:0007669"/>
    <property type="project" value="UniProtKB-KW"/>
</dbReference>
<dbReference type="InterPro" id="IPR017853">
    <property type="entry name" value="GH"/>
</dbReference>
<evidence type="ECO:0000256" key="20">
    <source>
        <dbReference type="SAM" id="SignalP"/>
    </source>
</evidence>
<organism evidence="21 22">
    <name type="scientific">Circinella minor</name>
    <dbReference type="NCBI Taxonomy" id="1195481"/>
    <lineage>
        <taxon>Eukaryota</taxon>
        <taxon>Fungi</taxon>
        <taxon>Fungi incertae sedis</taxon>
        <taxon>Mucoromycota</taxon>
        <taxon>Mucoromycotina</taxon>
        <taxon>Mucoromycetes</taxon>
        <taxon>Mucorales</taxon>
        <taxon>Lichtheimiaceae</taxon>
        <taxon>Circinella</taxon>
    </lineage>
</organism>
<proteinExistence type="inferred from homology"/>
<keyword evidence="9 20" id="KW-0732">Signal</keyword>
<dbReference type="Pfam" id="PF00332">
    <property type="entry name" value="Glyco_hydro_17"/>
    <property type="match status" value="1"/>
</dbReference>
<dbReference type="GO" id="GO:0009277">
    <property type="term" value="C:fungal-type cell wall"/>
    <property type="evidence" value="ECO:0007669"/>
    <property type="project" value="TreeGrafter"/>
</dbReference>
<accession>A0A8H7SAJ1</accession>
<keyword evidence="12" id="KW-0325">Glycoprotein</keyword>
<evidence type="ECO:0000256" key="2">
    <source>
        <dbReference type="ARBA" id="ARBA00004191"/>
    </source>
</evidence>
<dbReference type="GO" id="GO:0005886">
    <property type="term" value="C:plasma membrane"/>
    <property type="evidence" value="ECO:0007669"/>
    <property type="project" value="UniProtKB-SubCell"/>
</dbReference>
<keyword evidence="6" id="KW-1003">Cell membrane</keyword>
<evidence type="ECO:0000256" key="11">
    <source>
        <dbReference type="ARBA" id="ARBA00023136"/>
    </source>
</evidence>
<dbReference type="EMBL" id="JAEPRB010000014">
    <property type="protein sequence ID" value="KAG2226739.1"/>
    <property type="molecule type" value="Genomic_DNA"/>
</dbReference>
<keyword evidence="11" id="KW-0472">Membrane</keyword>
<evidence type="ECO:0000256" key="13">
    <source>
        <dbReference type="ARBA" id="ARBA00023277"/>
    </source>
</evidence>
<comment type="function">
    <text evidence="16">Glucanases play a role in cell expansion during growth, in cell-cell fusion during mating, and in spore release during sporulation. This enzyme may be involved in beta-glucan degradation. Active on laminarin and lichenan.</text>
</comment>
<dbReference type="PANTHER" id="PTHR16631:SF17">
    <property type="entry name" value="GLUCAN ENDO-1,3-BETA-GLUCOSIDASE BTGC"/>
    <property type="match status" value="1"/>
</dbReference>
<dbReference type="InterPro" id="IPR000490">
    <property type="entry name" value="Glyco_hydro_17"/>
</dbReference>
<dbReference type="AlphaFoldDB" id="A0A8H7SAJ1"/>
<dbReference type="OrthoDB" id="77201at2759"/>
<evidence type="ECO:0000256" key="17">
    <source>
        <dbReference type="ARBA" id="ARBA00042373"/>
    </source>
</evidence>
<evidence type="ECO:0000256" key="16">
    <source>
        <dbReference type="ARBA" id="ARBA00037649"/>
    </source>
</evidence>
<dbReference type="Gene3D" id="3.20.20.80">
    <property type="entry name" value="Glycosidases"/>
    <property type="match status" value="1"/>
</dbReference>
<comment type="similarity">
    <text evidence="4 19">Belongs to the glycosyl hydrolase 17 family.</text>
</comment>
<keyword evidence="8" id="KW-0964">Secreted</keyword>
<reference evidence="21 22" key="1">
    <citation type="submission" date="2020-12" db="EMBL/GenBank/DDBJ databases">
        <title>Metabolic potential, ecology and presence of endohyphal bacteria is reflected in genomic diversity of Mucoromycotina.</title>
        <authorList>
            <person name="Muszewska A."/>
            <person name="Okrasinska A."/>
            <person name="Steczkiewicz K."/>
            <person name="Drgas O."/>
            <person name="Orlowska M."/>
            <person name="Perlinska-Lenart U."/>
            <person name="Aleksandrzak-Piekarczyk T."/>
            <person name="Szatraj K."/>
            <person name="Zielenkiewicz U."/>
            <person name="Pilsyk S."/>
            <person name="Malc E."/>
            <person name="Mieczkowski P."/>
            <person name="Kruszewska J.S."/>
            <person name="Biernat P."/>
            <person name="Pawlowska J."/>
        </authorList>
    </citation>
    <scope>NUCLEOTIDE SEQUENCE [LARGE SCALE GENOMIC DNA]</scope>
    <source>
        <strain evidence="21 22">CBS 142.35</strain>
    </source>
</reference>
<evidence type="ECO:0000256" key="15">
    <source>
        <dbReference type="ARBA" id="ARBA00023326"/>
    </source>
</evidence>
<evidence type="ECO:0000256" key="6">
    <source>
        <dbReference type="ARBA" id="ARBA00022475"/>
    </source>
</evidence>
<dbReference type="PANTHER" id="PTHR16631">
    <property type="entry name" value="GLUCAN 1,3-BETA-GLUCOSIDASE"/>
    <property type="match status" value="1"/>
</dbReference>
<keyword evidence="15" id="KW-0624">Polysaccharide degradation</keyword>
<dbReference type="SUPFAM" id="SSF51445">
    <property type="entry name" value="(Trans)glycosidases"/>
    <property type="match status" value="1"/>
</dbReference>
<protein>
    <recommendedName>
        <fullName evidence="5">glucan endo-1,3-beta-D-glucosidase</fullName>
        <ecNumber evidence="5">3.2.1.39</ecNumber>
    </recommendedName>
    <alternativeName>
        <fullName evidence="18">Endo-1,3-beta-glucanase btgC</fullName>
    </alternativeName>
    <alternativeName>
        <fullName evidence="17">Laminarinase btgC</fullName>
    </alternativeName>
</protein>